<reference evidence="3" key="1">
    <citation type="submission" date="2016-10" db="EMBL/GenBank/DDBJ databases">
        <authorList>
            <person name="Varghese N."/>
            <person name="Submissions S."/>
        </authorList>
    </citation>
    <scope>NUCLEOTIDE SEQUENCE [LARGE SCALE GENOMIC DNA]</scope>
    <source>
        <strain evidence="3">DSM 23313</strain>
    </source>
</reference>
<organism evidence="2 3">
    <name type="scientific">Myroides phaeus</name>
    <dbReference type="NCBI Taxonomy" id="702745"/>
    <lineage>
        <taxon>Bacteria</taxon>
        <taxon>Pseudomonadati</taxon>
        <taxon>Bacteroidota</taxon>
        <taxon>Flavobacteriia</taxon>
        <taxon>Flavobacteriales</taxon>
        <taxon>Flavobacteriaceae</taxon>
        <taxon>Myroides</taxon>
    </lineage>
</organism>
<dbReference type="Gene3D" id="3.20.80.10">
    <property type="entry name" value="Regulatory factor, effector binding domain"/>
    <property type="match status" value="1"/>
</dbReference>
<dbReference type="InterPro" id="IPR053182">
    <property type="entry name" value="YobU-like_regulator"/>
</dbReference>
<protein>
    <submittedName>
        <fullName evidence="2">Predicted transcriptional regulator YdeE, contains AraC-type DNA-binding domain</fullName>
    </submittedName>
</protein>
<dbReference type="Pfam" id="PF14526">
    <property type="entry name" value="Cass2"/>
    <property type="match status" value="1"/>
</dbReference>
<keyword evidence="2" id="KW-0238">DNA-binding</keyword>
<evidence type="ECO:0000313" key="3">
    <source>
        <dbReference type="Proteomes" id="UP000243588"/>
    </source>
</evidence>
<dbReference type="SUPFAM" id="SSF55136">
    <property type="entry name" value="Probable bacterial effector-binding domain"/>
    <property type="match status" value="1"/>
</dbReference>
<feature type="domain" description="AraC effector-binding" evidence="1">
    <location>
        <begin position="1"/>
        <end position="139"/>
    </location>
</feature>
<dbReference type="PANTHER" id="PTHR36444:SF2">
    <property type="entry name" value="TRANSCRIPTIONAL REGULATOR PROTEIN YOBU-RELATED"/>
    <property type="match status" value="1"/>
</dbReference>
<evidence type="ECO:0000313" key="2">
    <source>
        <dbReference type="EMBL" id="SDH49661.1"/>
    </source>
</evidence>
<sequence>MHIIGLAVETTNQGGQAMRDLGELWQRFIQENIPQKIANKVNNCVYCIYTDYESDYTGNYTAIIGVAVNSLERIPTGLVGRTFEGGNFLIYEAIGEMPQAVGEVWNNIWSKDAALNRLYTYDYEVYGENEKGVNIYIAV</sequence>
<dbReference type="AlphaFoldDB" id="A0A1G8CVY4"/>
<dbReference type="SMART" id="SM00871">
    <property type="entry name" value="AraC_E_bind"/>
    <property type="match status" value="1"/>
</dbReference>
<dbReference type="InterPro" id="IPR011256">
    <property type="entry name" value="Reg_factor_effector_dom_sf"/>
</dbReference>
<dbReference type="InterPro" id="IPR010499">
    <property type="entry name" value="AraC_E-bd"/>
</dbReference>
<dbReference type="InterPro" id="IPR029441">
    <property type="entry name" value="Cass2"/>
</dbReference>
<dbReference type="EMBL" id="FNDQ01000005">
    <property type="protein sequence ID" value="SDH49661.1"/>
    <property type="molecule type" value="Genomic_DNA"/>
</dbReference>
<accession>A0A1G8CVY4</accession>
<dbReference type="STRING" id="702745.SAMN05421818_10541"/>
<name>A0A1G8CVY4_9FLAO</name>
<evidence type="ECO:0000259" key="1">
    <source>
        <dbReference type="SMART" id="SM00871"/>
    </source>
</evidence>
<proteinExistence type="predicted"/>
<dbReference type="PANTHER" id="PTHR36444">
    <property type="entry name" value="TRANSCRIPTIONAL REGULATOR PROTEIN YOBU-RELATED"/>
    <property type="match status" value="1"/>
</dbReference>
<dbReference type="Proteomes" id="UP000243588">
    <property type="component" value="Unassembled WGS sequence"/>
</dbReference>
<gene>
    <name evidence="2" type="ORF">SAMN05421818_10541</name>
</gene>
<dbReference type="GO" id="GO:0003677">
    <property type="term" value="F:DNA binding"/>
    <property type="evidence" value="ECO:0007669"/>
    <property type="project" value="UniProtKB-KW"/>
</dbReference>
<keyword evidence="3" id="KW-1185">Reference proteome</keyword>